<feature type="compositionally biased region" description="Low complexity" evidence="5">
    <location>
        <begin position="208"/>
        <end position="227"/>
    </location>
</feature>
<keyword evidence="8" id="KW-1185">Reference proteome</keyword>
<dbReference type="SUPFAM" id="SSF48498">
    <property type="entry name" value="Tetracyclin repressor-like, C-terminal domain"/>
    <property type="match status" value="1"/>
</dbReference>
<dbReference type="PRINTS" id="PR00455">
    <property type="entry name" value="HTHTETR"/>
</dbReference>
<dbReference type="RefSeq" id="WP_248355380.1">
    <property type="nucleotide sequence ID" value="NZ_AP025591.1"/>
</dbReference>
<reference evidence="8" key="1">
    <citation type="journal article" date="2022" name="Int. J. Syst. Evol. Microbiol.">
        <title>Anaeromyxobacter oryzae sp. nov., Anaeromyxobacter diazotrophicus sp. nov. and Anaeromyxobacter paludicola sp. nov., isolated from paddy soils.</title>
        <authorList>
            <person name="Itoh H."/>
            <person name="Xu Z."/>
            <person name="Mise K."/>
            <person name="Masuda Y."/>
            <person name="Ushijima N."/>
            <person name="Hayakawa C."/>
            <person name="Shiratori Y."/>
            <person name="Senoo K."/>
        </authorList>
    </citation>
    <scope>NUCLEOTIDE SEQUENCE [LARGE SCALE GENOMIC DNA]</scope>
    <source>
        <strain evidence="8">Red232</strain>
    </source>
</reference>
<dbReference type="Gene3D" id="1.10.10.60">
    <property type="entry name" value="Homeodomain-like"/>
    <property type="match status" value="1"/>
</dbReference>
<feature type="domain" description="HTH tetR-type" evidence="6">
    <location>
        <begin position="7"/>
        <end position="67"/>
    </location>
</feature>
<keyword evidence="3" id="KW-0804">Transcription</keyword>
<evidence type="ECO:0000256" key="2">
    <source>
        <dbReference type="ARBA" id="ARBA00023125"/>
    </source>
</evidence>
<dbReference type="Pfam" id="PF00440">
    <property type="entry name" value="TetR_N"/>
    <property type="match status" value="1"/>
</dbReference>
<evidence type="ECO:0000256" key="4">
    <source>
        <dbReference type="PROSITE-ProRule" id="PRU00335"/>
    </source>
</evidence>
<feature type="region of interest" description="Disordered" evidence="5">
    <location>
        <begin position="206"/>
        <end position="238"/>
    </location>
</feature>
<dbReference type="InterPro" id="IPR050109">
    <property type="entry name" value="HTH-type_TetR-like_transc_reg"/>
</dbReference>
<evidence type="ECO:0000313" key="7">
    <source>
        <dbReference type="EMBL" id="BDG06084.1"/>
    </source>
</evidence>
<name>A0ABM7X2R7_9BACT</name>
<organism evidence="7 8">
    <name type="scientific">Anaeromyxobacter oryzae</name>
    <dbReference type="NCBI Taxonomy" id="2918170"/>
    <lineage>
        <taxon>Bacteria</taxon>
        <taxon>Pseudomonadati</taxon>
        <taxon>Myxococcota</taxon>
        <taxon>Myxococcia</taxon>
        <taxon>Myxococcales</taxon>
        <taxon>Cystobacterineae</taxon>
        <taxon>Anaeromyxobacteraceae</taxon>
        <taxon>Anaeromyxobacter</taxon>
    </lineage>
</organism>
<keyword evidence="1" id="KW-0805">Transcription regulation</keyword>
<evidence type="ECO:0000259" key="6">
    <source>
        <dbReference type="PROSITE" id="PS50977"/>
    </source>
</evidence>
<feature type="DNA-binding region" description="H-T-H motif" evidence="4">
    <location>
        <begin position="30"/>
        <end position="49"/>
    </location>
</feature>
<feature type="compositionally biased region" description="Basic residues" evidence="5">
    <location>
        <begin position="228"/>
        <end position="238"/>
    </location>
</feature>
<dbReference type="Gene3D" id="1.10.357.10">
    <property type="entry name" value="Tetracycline Repressor, domain 2"/>
    <property type="match status" value="1"/>
</dbReference>
<proteinExistence type="predicted"/>
<dbReference type="PANTHER" id="PTHR30055:SF234">
    <property type="entry name" value="HTH-TYPE TRANSCRIPTIONAL REGULATOR BETI"/>
    <property type="match status" value="1"/>
</dbReference>
<accession>A0ABM7X2R7</accession>
<evidence type="ECO:0000256" key="3">
    <source>
        <dbReference type="ARBA" id="ARBA00023163"/>
    </source>
</evidence>
<evidence type="ECO:0000256" key="1">
    <source>
        <dbReference type="ARBA" id="ARBA00023015"/>
    </source>
</evidence>
<dbReference type="PANTHER" id="PTHR30055">
    <property type="entry name" value="HTH-TYPE TRANSCRIPTIONAL REGULATOR RUTR"/>
    <property type="match status" value="1"/>
</dbReference>
<evidence type="ECO:0000313" key="8">
    <source>
        <dbReference type="Proteomes" id="UP001162891"/>
    </source>
</evidence>
<dbReference type="InterPro" id="IPR009057">
    <property type="entry name" value="Homeodomain-like_sf"/>
</dbReference>
<dbReference type="Proteomes" id="UP001162891">
    <property type="component" value="Chromosome"/>
</dbReference>
<evidence type="ECO:0000256" key="5">
    <source>
        <dbReference type="SAM" id="MobiDB-lite"/>
    </source>
</evidence>
<dbReference type="InterPro" id="IPR036271">
    <property type="entry name" value="Tet_transcr_reg_TetR-rel_C_sf"/>
</dbReference>
<sequence length="238" mass="26694">MARPPNPAAREGLLDAARTEFAAHGLAGARVEDIARRAGLSKGAFYLHFDTKEQVFEALLQRFFGAMADQVARRQDAEERFALEHAGERGAELVEEQIEFECDVDAEIIEALWRHRFMLAILDSGGPRYAALLQDFRRQMHALTTRRIADKQAAGRMRADVDPAVVADVIVGTYDGLARRMLDMERKPDLLAWTRSFLRVVYEGMREPASPARAASTRRASARTASPARRRRPPRPAP</sequence>
<gene>
    <name evidence="7" type="ORF">AMOR_50800</name>
</gene>
<dbReference type="PROSITE" id="PS50977">
    <property type="entry name" value="HTH_TETR_2"/>
    <property type="match status" value="1"/>
</dbReference>
<protein>
    <recommendedName>
        <fullName evidence="6">HTH tetR-type domain-containing protein</fullName>
    </recommendedName>
</protein>
<dbReference type="EMBL" id="AP025591">
    <property type="protein sequence ID" value="BDG06084.1"/>
    <property type="molecule type" value="Genomic_DNA"/>
</dbReference>
<dbReference type="InterPro" id="IPR001647">
    <property type="entry name" value="HTH_TetR"/>
</dbReference>
<keyword evidence="2 4" id="KW-0238">DNA-binding</keyword>
<dbReference type="SUPFAM" id="SSF46689">
    <property type="entry name" value="Homeodomain-like"/>
    <property type="match status" value="1"/>
</dbReference>